<dbReference type="PIRSF" id="PIRSF016897">
    <property type="entry name" value="GlpP"/>
    <property type="match status" value="1"/>
</dbReference>
<reference evidence="1 3" key="1">
    <citation type="submission" date="2020-06" db="EMBL/GenBank/DDBJ databases">
        <title>Anoxygenic phototrophic Chloroflexota member uses a Type I reaction center.</title>
        <authorList>
            <person name="Tsuji J.M."/>
            <person name="Shaw N.A."/>
            <person name="Nagashima S."/>
            <person name="Venkiteswaran J."/>
            <person name="Schiff S.L."/>
            <person name="Hanada S."/>
            <person name="Tank M."/>
            <person name="Neufeld J.D."/>
        </authorList>
    </citation>
    <scope>NUCLEOTIDE SEQUENCE [LARGE SCALE GENOMIC DNA]</scope>
    <source>
        <strain evidence="1">L227-S17</strain>
    </source>
</reference>
<evidence type="ECO:0000313" key="1">
    <source>
        <dbReference type="EMBL" id="NWJ45060.1"/>
    </source>
</evidence>
<dbReference type="InterPro" id="IPR006699">
    <property type="entry name" value="GlpP"/>
</dbReference>
<evidence type="ECO:0000313" key="4">
    <source>
        <dbReference type="Proteomes" id="UP001431572"/>
    </source>
</evidence>
<gene>
    <name evidence="1" type="ORF">HXX08_04190</name>
    <name evidence="2" type="ORF">OZ401_000186</name>
</gene>
<dbReference type="SUPFAM" id="SSF110391">
    <property type="entry name" value="GlpP-like"/>
    <property type="match status" value="1"/>
</dbReference>
<name>A0A8T7M011_9CHLR</name>
<dbReference type="Proteomes" id="UP000521676">
    <property type="component" value="Unassembled WGS sequence"/>
</dbReference>
<sequence>MELSEKLKAHPIIPAVRDHASLEAALQHHPPTLMFLKGDIFEMEKVIERTRKQQTLALVHIDLVEGIGRDKAGLRYLRDNLGLEGVVSTRSQLLKEAQGLGLVTILRLFLLDSAAYHTGIGLLHSLSPDAVEVLPGVVVPHLSEDFRRDVTKPLIASGILRNETDIREALEAGASAVSTSKSALWGLRF</sequence>
<dbReference type="InterPro" id="IPR013785">
    <property type="entry name" value="Aldolase_TIM"/>
</dbReference>
<dbReference type="EMBL" id="CP128399">
    <property type="protein sequence ID" value="WJW66941.1"/>
    <property type="molecule type" value="Genomic_DNA"/>
</dbReference>
<proteinExistence type="predicted"/>
<dbReference type="Proteomes" id="UP001431572">
    <property type="component" value="Chromosome 1"/>
</dbReference>
<dbReference type="Pfam" id="PF04309">
    <property type="entry name" value="G3P_antiterm"/>
    <property type="match status" value="1"/>
</dbReference>
<dbReference type="RefSeq" id="WP_341468834.1">
    <property type="nucleotide sequence ID" value="NZ_CP128399.1"/>
</dbReference>
<evidence type="ECO:0000313" key="3">
    <source>
        <dbReference type="Proteomes" id="UP000521676"/>
    </source>
</evidence>
<dbReference type="Gene3D" id="3.20.20.70">
    <property type="entry name" value="Aldolase class I"/>
    <property type="match status" value="1"/>
</dbReference>
<dbReference type="PANTHER" id="PTHR35787">
    <property type="entry name" value="GLYCEROL UPTAKE OPERON ANTITERMINATOR REGULATORY PROTEIN"/>
    <property type="match status" value="1"/>
</dbReference>
<evidence type="ECO:0000313" key="2">
    <source>
        <dbReference type="EMBL" id="WJW66941.1"/>
    </source>
</evidence>
<dbReference type="EMBL" id="JACATZ010000001">
    <property type="protein sequence ID" value="NWJ45060.1"/>
    <property type="molecule type" value="Genomic_DNA"/>
</dbReference>
<reference evidence="2" key="2">
    <citation type="journal article" date="2024" name="Nature">
        <title>Anoxygenic phototroph of the Chloroflexota uses a type I reaction centre.</title>
        <authorList>
            <person name="Tsuji J.M."/>
            <person name="Shaw N.A."/>
            <person name="Nagashima S."/>
            <person name="Venkiteswaran J.J."/>
            <person name="Schiff S.L."/>
            <person name="Watanabe T."/>
            <person name="Fukui M."/>
            <person name="Hanada S."/>
            <person name="Tank M."/>
            <person name="Neufeld J.D."/>
        </authorList>
    </citation>
    <scope>NUCLEOTIDE SEQUENCE</scope>
    <source>
        <strain evidence="2">L227-S17</strain>
    </source>
</reference>
<dbReference type="GO" id="GO:0006355">
    <property type="term" value="P:regulation of DNA-templated transcription"/>
    <property type="evidence" value="ECO:0007669"/>
    <property type="project" value="InterPro"/>
</dbReference>
<accession>A0A8T7M011</accession>
<organism evidence="1 3">
    <name type="scientific">Candidatus Chlorohelix allophototropha</name>
    <dbReference type="NCBI Taxonomy" id="3003348"/>
    <lineage>
        <taxon>Bacteria</taxon>
        <taxon>Bacillati</taxon>
        <taxon>Chloroflexota</taxon>
        <taxon>Chloroflexia</taxon>
        <taxon>Candidatus Chloroheliales</taxon>
        <taxon>Candidatus Chloroheliaceae</taxon>
        <taxon>Candidatus Chlorohelix</taxon>
    </lineage>
</organism>
<dbReference type="GO" id="GO:0006071">
    <property type="term" value="P:glycerol metabolic process"/>
    <property type="evidence" value="ECO:0007669"/>
    <property type="project" value="InterPro"/>
</dbReference>
<dbReference type="PANTHER" id="PTHR35787:SF1">
    <property type="entry name" value="GLYCEROL UPTAKE OPERON ANTITERMINATOR REGULATORY PROTEIN"/>
    <property type="match status" value="1"/>
</dbReference>
<dbReference type="AlphaFoldDB" id="A0A8T7M011"/>
<protein>
    <submittedName>
        <fullName evidence="1">Glycerol-3-phosphate responsive antiterminator</fullName>
    </submittedName>
</protein>
<keyword evidence="4" id="KW-1185">Reference proteome</keyword>